<feature type="compositionally biased region" description="Polar residues" evidence="1">
    <location>
        <begin position="224"/>
        <end position="237"/>
    </location>
</feature>
<evidence type="ECO:0000313" key="3">
    <source>
        <dbReference type="EMBL" id="PNS17624.1"/>
    </source>
</evidence>
<organism evidence="3 4">
    <name type="scientific">Sphaceloma murrayae</name>
    <dbReference type="NCBI Taxonomy" id="2082308"/>
    <lineage>
        <taxon>Eukaryota</taxon>
        <taxon>Fungi</taxon>
        <taxon>Dikarya</taxon>
        <taxon>Ascomycota</taxon>
        <taxon>Pezizomycotina</taxon>
        <taxon>Dothideomycetes</taxon>
        <taxon>Dothideomycetidae</taxon>
        <taxon>Myriangiales</taxon>
        <taxon>Elsinoaceae</taxon>
        <taxon>Sphaceloma</taxon>
    </lineage>
</organism>
<name>A0A2K1QRB8_9PEZI</name>
<proteinExistence type="predicted"/>
<evidence type="ECO:0000256" key="2">
    <source>
        <dbReference type="SAM" id="SignalP"/>
    </source>
</evidence>
<sequence length="315" mass="31894">MKTAILISALLGLAAAAPAKPRTGSSSSSDVSMLSRTPTPPAGMSSVPGAGAPPSPGLGQVPSPVPAAGGGLKVVDTNPNNKPASEIAPGHHAKIQQATAPSKNELTSTHAEGPSSSAPQGLAVTANKITGSTGNMKDKNYADFQAQASKDAPREAQLSTTRLQNNQQKVADYDAQKANLQKTDPAAAEAMKGRPKELHGINTVHTEQSTSLAAQQAKGGPVNPANTGTAQGQTDWGQNKKADGSSSPVGAQFVPGCKQGPSQPGCGPETESRQNAGIPTTNFANPANIPDKDKQALAEKDKAVKAQQEAAKKGA</sequence>
<feature type="region of interest" description="Disordered" evidence="1">
    <location>
        <begin position="15"/>
        <end position="315"/>
    </location>
</feature>
<protein>
    <submittedName>
        <fullName evidence="3">Uncharacterized protein</fullName>
    </submittedName>
</protein>
<dbReference type="InParanoid" id="A0A2K1QRB8"/>
<dbReference type="AlphaFoldDB" id="A0A2K1QRB8"/>
<feature type="signal peptide" evidence="2">
    <location>
        <begin position="1"/>
        <end position="16"/>
    </location>
</feature>
<feature type="compositionally biased region" description="Polar residues" evidence="1">
    <location>
        <begin position="273"/>
        <end position="285"/>
    </location>
</feature>
<feature type="chain" id="PRO_5014395807" evidence="2">
    <location>
        <begin position="17"/>
        <end position="315"/>
    </location>
</feature>
<gene>
    <name evidence="3" type="ORF">CAC42_3019</name>
</gene>
<feature type="compositionally biased region" description="Polar residues" evidence="1">
    <location>
        <begin position="96"/>
        <end position="119"/>
    </location>
</feature>
<comment type="caution">
    <text evidence="3">The sequence shown here is derived from an EMBL/GenBank/DDBJ whole genome shotgun (WGS) entry which is preliminary data.</text>
</comment>
<accession>A0A2K1QRB8</accession>
<feature type="compositionally biased region" description="Polar residues" evidence="1">
    <location>
        <begin position="203"/>
        <end position="214"/>
    </location>
</feature>
<feature type="compositionally biased region" description="Low complexity" evidence="1">
    <location>
        <begin position="15"/>
        <end position="35"/>
    </location>
</feature>
<keyword evidence="2" id="KW-0732">Signal</keyword>
<feature type="compositionally biased region" description="Basic and acidic residues" evidence="1">
    <location>
        <begin position="290"/>
        <end position="315"/>
    </location>
</feature>
<dbReference type="Proteomes" id="UP000243797">
    <property type="component" value="Unassembled WGS sequence"/>
</dbReference>
<keyword evidence="4" id="KW-1185">Reference proteome</keyword>
<dbReference type="EMBL" id="NKHZ01000049">
    <property type="protein sequence ID" value="PNS17624.1"/>
    <property type="molecule type" value="Genomic_DNA"/>
</dbReference>
<reference evidence="3 4" key="1">
    <citation type="submission" date="2017-06" db="EMBL/GenBank/DDBJ databases">
        <title>Draft genome sequence of a variant of Elsinoe murrayae.</title>
        <authorList>
            <person name="Cheng Q."/>
        </authorList>
    </citation>
    <scope>NUCLEOTIDE SEQUENCE [LARGE SCALE GENOMIC DNA]</scope>
    <source>
        <strain evidence="3 4">CQ-2017a</strain>
    </source>
</reference>
<evidence type="ECO:0000256" key="1">
    <source>
        <dbReference type="SAM" id="MobiDB-lite"/>
    </source>
</evidence>
<evidence type="ECO:0000313" key="4">
    <source>
        <dbReference type="Proteomes" id="UP000243797"/>
    </source>
</evidence>
<feature type="compositionally biased region" description="Polar residues" evidence="1">
    <location>
        <begin position="157"/>
        <end position="169"/>
    </location>
</feature>